<reference evidence="1 2" key="1">
    <citation type="submission" date="2018-03" db="EMBL/GenBank/DDBJ databases">
        <title>Comparative analysis of microorganisms from saline springs in Andes Mountain Range, Colombia.</title>
        <authorList>
            <person name="Rubin E."/>
        </authorList>
    </citation>
    <scope>NUCLEOTIDE SEQUENCE [LARGE SCALE GENOMIC DNA]</scope>
    <source>
        <strain evidence="1 2">CG 35</strain>
    </source>
</reference>
<organism evidence="1 2">
    <name type="scientific">Nesterenkonia sandarakina</name>
    <dbReference type="NCBI Taxonomy" id="272918"/>
    <lineage>
        <taxon>Bacteria</taxon>
        <taxon>Bacillati</taxon>
        <taxon>Actinomycetota</taxon>
        <taxon>Actinomycetes</taxon>
        <taxon>Micrococcales</taxon>
        <taxon>Micrococcaceae</taxon>
        <taxon>Nesterenkonia</taxon>
    </lineage>
</organism>
<sequence length="102" mass="11630">MPVGAGGFHSDGRWPPPAISLAPRGNIGWLPNLRILMSDMRSEWERFKQAENPEFGRLSELREGSLSDRLEERKKFSVVPLLENEARNERKPPHKVSRKPTG</sequence>
<evidence type="ECO:0000313" key="2">
    <source>
        <dbReference type="Proteomes" id="UP000238217"/>
    </source>
</evidence>
<proteinExistence type="predicted"/>
<dbReference type="EMBL" id="PVTY01000009">
    <property type="protein sequence ID" value="PRZ15083.1"/>
    <property type="molecule type" value="Genomic_DNA"/>
</dbReference>
<evidence type="ECO:0000313" key="1">
    <source>
        <dbReference type="EMBL" id="PRZ15083.1"/>
    </source>
</evidence>
<dbReference type="AlphaFoldDB" id="A0A2T0YIY7"/>
<keyword evidence="2" id="KW-1185">Reference proteome</keyword>
<protein>
    <submittedName>
        <fullName evidence="1">Uncharacterized protein</fullName>
    </submittedName>
</protein>
<gene>
    <name evidence="1" type="ORF">BCL67_1092</name>
</gene>
<dbReference type="Proteomes" id="UP000238217">
    <property type="component" value="Unassembled WGS sequence"/>
</dbReference>
<name>A0A2T0YIY7_9MICC</name>
<comment type="caution">
    <text evidence="1">The sequence shown here is derived from an EMBL/GenBank/DDBJ whole genome shotgun (WGS) entry which is preliminary data.</text>
</comment>
<accession>A0A2T0YIY7</accession>